<comment type="caution">
    <text evidence="1">The sequence shown here is derived from an EMBL/GenBank/DDBJ whole genome shotgun (WGS) entry which is preliminary data.</text>
</comment>
<dbReference type="EMBL" id="QJRG01000047">
    <property type="protein sequence ID" value="RWU21079.1"/>
    <property type="molecule type" value="Genomic_DNA"/>
</dbReference>
<gene>
    <name evidence="1" type="ORF">DM813_17875</name>
</gene>
<proteinExistence type="predicted"/>
<reference evidence="1 2" key="1">
    <citation type="submission" date="2018-06" db="EMBL/GenBank/DDBJ databases">
        <title>Bacteria isolated from soil of Wuhan.</title>
        <authorList>
            <person name="Wei X."/>
            <person name="Chunhua H."/>
        </authorList>
    </citation>
    <scope>NUCLEOTIDE SEQUENCE [LARGE SCALE GENOMIC DNA]</scope>
    <source>
        <strain evidence="2">xwS2</strain>
    </source>
</reference>
<evidence type="ECO:0000313" key="1">
    <source>
        <dbReference type="EMBL" id="RWU21079.1"/>
    </source>
</evidence>
<accession>A0A443ZPP6</accession>
<sequence length="200" mass="21962">MPTENRSSNTEQMVSVPASKLKKIHRDLDACQKVIWLRGGFDPAYCKDAQDSLKDIDALFSQPTAQHQGKPVLIQAVAVTREDDDEGLRLEWLLEGGISEMEFPGMVLFALPDANDLCEEDGSAEVYLHPPAADGFSAGDMADQGAKAFAARDPEVEQLRGQVARQNELLERMKAMFLRDDPCDLYDAVCSVLTGSKASE</sequence>
<protein>
    <submittedName>
        <fullName evidence="1">Uncharacterized protein</fullName>
    </submittedName>
</protein>
<dbReference type="Proteomes" id="UP000288983">
    <property type="component" value="Unassembled WGS sequence"/>
</dbReference>
<dbReference type="AlphaFoldDB" id="A0A443ZPP6"/>
<organism evidence="1 2">
    <name type="scientific">Pseudomonas alkylphenolica</name>
    <dbReference type="NCBI Taxonomy" id="237609"/>
    <lineage>
        <taxon>Bacteria</taxon>
        <taxon>Pseudomonadati</taxon>
        <taxon>Pseudomonadota</taxon>
        <taxon>Gammaproteobacteria</taxon>
        <taxon>Pseudomonadales</taxon>
        <taxon>Pseudomonadaceae</taxon>
        <taxon>Pseudomonas</taxon>
    </lineage>
</organism>
<evidence type="ECO:0000313" key="2">
    <source>
        <dbReference type="Proteomes" id="UP000288983"/>
    </source>
</evidence>
<dbReference type="OrthoDB" id="7029986at2"/>
<name>A0A443ZPP6_9PSED</name>